<feature type="compositionally biased region" description="Low complexity" evidence="1">
    <location>
        <begin position="1200"/>
        <end position="1212"/>
    </location>
</feature>
<feature type="compositionally biased region" description="Low complexity" evidence="1">
    <location>
        <begin position="1151"/>
        <end position="1164"/>
    </location>
</feature>
<proteinExistence type="predicted"/>
<evidence type="ECO:0000313" key="4">
    <source>
        <dbReference type="Proteomes" id="UP001273166"/>
    </source>
</evidence>
<accession>A0AAJ0GS74</accession>
<dbReference type="EMBL" id="JAUDZG010000004">
    <property type="protein sequence ID" value="KAK3305182.1"/>
    <property type="molecule type" value="Genomic_DNA"/>
</dbReference>
<feature type="compositionally biased region" description="Low complexity" evidence="1">
    <location>
        <begin position="1184"/>
        <end position="1193"/>
    </location>
</feature>
<comment type="caution">
    <text evidence="3">The sequence shown here is derived from an EMBL/GenBank/DDBJ whole genome shotgun (WGS) entry which is preliminary data.</text>
</comment>
<dbReference type="AlphaFoldDB" id="A0AAJ0GS74"/>
<keyword evidence="4" id="KW-1185">Reference proteome</keyword>
<feature type="domain" description="DUF7071" evidence="2">
    <location>
        <begin position="1"/>
        <end position="57"/>
    </location>
</feature>
<dbReference type="InterPro" id="IPR055499">
    <property type="entry name" value="DUF7071"/>
</dbReference>
<protein>
    <recommendedName>
        <fullName evidence="2">DUF7071 domain-containing protein</fullName>
    </recommendedName>
</protein>
<feature type="region of interest" description="Disordered" evidence="1">
    <location>
        <begin position="1122"/>
        <end position="1166"/>
    </location>
</feature>
<feature type="region of interest" description="Disordered" evidence="1">
    <location>
        <begin position="249"/>
        <end position="271"/>
    </location>
</feature>
<reference evidence="3" key="2">
    <citation type="submission" date="2023-06" db="EMBL/GenBank/DDBJ databases">
        <authorList>
            <consortium name="Lawrence Berkeley National Laboratory"/>
            <person name="Mondo S.J."/>
            <person name="Hensen N."/>
            <person name="Bonometti L."/>
            <person name="Westerberg I."/>
            <person name="Brannstrom I.O."/>
            <person name="Guillou S."/>
            <person name="Cros-Aarteil S."/>
            <person name="Calhoun S."/>
            <person name="Haridas S."/>
            <person name="Kuo A."/>
            <person name="Pangilinan J."/>
            <person name="Riley R."/>
            <person name="Labutti K."/>
            <person name="Andreopoulos B."/>
            <person name="Lipzen A."/>
            <person name="Chen C."/>
            <person name="Yanf M."/>
            <person name="Daum C."/>
            <person name="Ng V."/>
            <person name="Clum A."/>
            <person name="Steindorff A."/>
            <person name="Ohm R."/>
            <person name="Martin F."/>
            <person name="Silar P."/>
            <person name="Natvig D."/>
            <person name="Lalanne C."/>
            <person name="Gautier V."/>
            <person name="Ament-Velasquez S.L."/>
            <person name="Kruys A."/>
            <person name="Hutchinson M.I."/>
            <person name="Powell A.J."/>
            <person name="Barry K."/>
            <person name="Miller A.N."/>
            <person name="Grigoriev I.V."/>
            <person name="Debuchy R."/>
            <person name="Gladieux P."/>
            <person name="Thoren M.H."/>
            <person name="Johannesson H."/>
        </authorList>
    </citation>
    <scope>NUCLEOTIDE SEQUENCE</scope>
    <source>
        <strain evidence="3">CBS 333.67</strain>
    </source>
</reference>
<organism evidence="3 4">
    <name type="scientific">Chaetomium strumarium</name>
    <dbReference type="NCBI Taxonomy" id="1170767"/>
    <lineage>
        <taxon>Eukaryota</taxon>
        <taxon>Fungi</taxon>
        <taxon>Dikarya</taxon>
        <taxon>Ascomycota</taxon>
        <taxon>Pezizomycotina</taxon>
        <taxon>Sordariomycetes</taxon>
        <taxon>Sordariomycetidae</taxon>
        <taxon>Sordariales</taxon>
        <taxon>Chaetomiaceae</taxon>
        <taxon>Chaetomium</taxon>
    </lineage>
</organism>
<evidence type="ECO:0000259" key="2">
    <source>
        <dbReference type="Pfam" id="PF23257"/>
    </source>
</evidence>
<dbReference type="Pfam" id="PF23257">
    <property type="entry name" value="DUF7071"/>
    <property type="match status" value="1"/>
</dbReference>
<reference evidence="3" key="1">
    <citation type="journal article" date="2023" name="Mol. Phylogenet. Evol.">
        <title>Genome-scale phylogeny and comparative genomics of the fungal order Sordariales.</title>
        <authorList>
            <person name="Hensen N."/>
            <person name="Bonometti L."/>
            <person name="Westerberg I."/>
            <person name="Brannstrom I.O."/>
            <person name="Guillou S."/>
            <person name="Cros-Aarteil S."/>
            <person name="Calhoun S."/>
            <person name="Haridas S."/>
            <person name="Kuo A."/>
            <person name="Mondo S."/>
            <person name="Pangilinan J."/>
            <person name="Riley R."/>
            <person name="LaButti K."/>
            <person name="Andreopoulos B."/>
            <person name="Lipzen A."/>
            <person name="Chen C."/>
            <person name="Yan M."/>
            <person name="Daum C."/>
            <person name="Ng V."/>
            <person name="Clum A."/>
            <person name="Steindorff A."/>
            <person name="Ohm R.A."/>
            <person name="Martin F."/>
            <person name="Silar P."/>
            <person name="Natvig D.O."/>
            <person name="Lalanne C."/>
            <person name="Gautier V."/>
            <person name="Ament-Velasquez S.L."/>
            <person name="Kruys A."/>
            <person name="Hutchinson M.I."/>
            <person name="Powell A.J."/>
            <person name="Barry K."/>
            <person name="Miller A.N."/>
            <person name="Grigoriev I.V."/>
            <person name="Debuchy R."/>
            <person name="Gladieux P."/>
            <person name="Hiltunen Thoren M."/>
            <person name="Johannesson H."/>
        </authorList>
    </citation>
    <scope>NUCLEOTIDE SEQUENCE</scope>
    <source>
        <strain evidence="3">CBS 333.67</strain>
    </source>
</reference>
<evidence type="ECO:0000313" key="3">
    <source>
        <dbReference type="EMBL" id="KAK3305182.1"/>
    </source>
</evidence>
<feature type="region of interest" description="Disordered" evidence="1">
    <location>
        <begin position="1184"/>
        <end position="1250"/>
    </location>
</feature>
<dbReference type="GeneID" id="87888084"/>
<feature type="region of interest" description="Disordered" evidence="1">
    <location>
        <begin position="1032"/>
        <end position="1051"/>
    </location>
</feature>
<dbReference type="RefSeq" id="XP_062720962.1">
    <property type="nucleotide sequence ID" value="XM_062869255.1"/>
</dbReference>
<sequence>MARDILGNLMTSPTVHFLLPQAHVMTHKEWGVIKKVYEKNPRARDDLSYLSECLERDDSSFPGREIGELLSMRDDYDRRISAVIPPPKEMLDTSFGDRPINQSISATSRHPPTMCGDSGYGSLGTQSVAPKRLDFHYVQEETEQAQTAMNPEEGQETGTVFSDAASLLQHPDVDKYISAFAKELATSIPPELYNNYLDAVPSTLDHLLKSFAVRLGHESPGRPQRQLMYLVYRFRSEIVRRLKRHLRTQDNPELESTSGTGGVRDSSLSTEPGMTLNEKIMMWEKESDGSNNHSADDCEGRDIDHATLDTLGDVDNLDGFDDFEFPELARYREILRGASAYQWLQSSLRVRGSLEDPEANTHIGYHHLGAEIIRAATSRIGNFSRKRTQDLVMHFTVDWDPILFAQEQQYDAPLRCVLAQAITLTGHGNNLQAATCESYLQQTWPESGLKILSLLQTAVERETDVCSSLLPDRTRLVACFNNHKLSLSVAGNTFSVAEVAEQVAWIGAALRSSPADTAAAYSTAHVTGLDFSIGTTIESADRIITVGCCNIEFKTEILQDTDLATAGRCWRGMFGNPVIVRGYPIRRRAEPDTGLEIPLDMVAALTKCQRVVNFAGTTFLKGFSATLTAVRVVGDEVLWHLCYNPGGEYISYEDSRASRGDETLPLGTLVKARHIVGWSNHVRNHVGAPDANYDIEWTELQEPSSSYVLEKVTLSGSVPFITPGGSFLVGVKDKPLHIGFGSGDDYLGTLMAIVKRYFVFYDSEEKRAWLVDGASAVLHLLRAYLKFYVEDRIVSSYFMYSDGDLTEAGPGVEYTGARAAFDILTNPRNQRLPLYPKGSVETEERTTRLGKALDAADSTTFKTTSSNFTLKDRVEQICFVLLQATAYHDDMNSRDGFGLRIKSLPRHQIVGFEFMDVATRQETLVPKVATIQSMSVGWVHLVRSLRAVTLFGAGFGELLQPVRGKGQAQACCSATSSVPTGQGLLAVYGADLHEMLRTGTKRRNPWRLAGDVHWHSPDGVAFHACKCKAHPGKQLDGSEGKKDDVDTERTPQKKWLRGLFRRPNEGDGRVKPGISDMVQVLLPTSFPGLYGRGLRSPTRIVPEGAVVFGHCWKYPLRWSLTKDVPPVPGEPEPASVDEVSRSMSDSGIGESVESSDSGPAPSSSHHLYGLGNNVTFLHRDGSFQSISSEPQSSKGLDISAGGAEAGQHAAEACPPSRTGQRKRPAVSLQSSDSGAATKVRRVSSGSNALG</sequence>
<evidence type="ECO:0000256" key="1">
    <source>
        <dbReference type="SAM" id="MobiDB-lite"/>
    </source>
</evidence>
<feature type="compositionally biased region" description="Basic and acidic residues" evidence="1">
    <location>
        <begin position="1036"/>
        <end position="1051"/>
    </location>
</feature>
<dbReference type="Proteomes" id="UP001273166">
    <property type="component" value="Unassembled WGS sequence"/>
</dbReference>
<feature type="compositionally biased region" description="Polar residues" evidence="1">
    <location>
        <begin position="249"/>
        <end position="258"/>
    </location>
</feature>
<name>A0AAJ0GS74_9PEZI</name>
<gene>
    <name evidence="3" type="ORF">B0T15DRAFT_531556</name>
</gene>